<dbReference type="GO" id="GO:0005634">
    <property type="term" value="C:nucleus"/>
    <property type="evidence" value="ECO:0007669"/>
    <property type="project" value="GOC"/>
</dbReference>
<accession>Q6BTR7</accession>
<feature type="domain" description="Tyrosine specific protein phosphatases" evidence="4">
    <location>
        <begin position="665"/>
        <end position="713"/>
    </location>
</feature>
<dbReference type="InterPro" id="IPR000387">
    <property type="entry name" value="Tyr_Pase_dom"/>
</dbReference>
<organism evidence="5 6">
    <name type="scientific">Debaryomyces hansenii (strain ATCC 36239 / CBS 767 / BCRC 21394 / JCM 1990 / NBRC 0083 / IGC 2968)</name>
    <name type="common">Yeast</name>
    <name type="synonym">Torulaspora hansenii</name>
    <dbReference type="NCBI Taxonomy" id="284592"/>
    <lineage>
        <taxon>Eukaryota</taxon>
        <taxon>Fungi</taxon>
        <taxon>Dikarya</taxon>
        <taxon>Ascomycota</taxon>
        <taxon>Saccharomycotina</taxon>
        <taxon>Pichiomycetes</taxon>
        <taxon>Debaryomycetaceae</taxon>
        <taxon>Debaryomyces</taxon>
    </lineage>
</organism>
<evidence type="ECO:0000256" key="2">
    <source>
        <dbReference type="ARBA" id="ARBA00022912"/>
    </source>
</evidence>
<dbReference type="InterPro" id="IPR053239">
    <property type="entry name" value="Dual_spec_PTase"/>
</dbReference>
<dbReference type="PROSITE" id="PS50056">
    <property type="entry name" value="TYR_PHOSPHATASE_2"/>
    <property type="match status" value="1"/>
</dbReference>
<dbReference type="Proteomes" id="UP000000599">
    <property type="component" value="Chromosome C"/>
</dbReference>
<dbReference type="RefSeq" id="XP_458402.2">
    <property type="nucleotide sequence ID" value="XM_458402.1"/>
</dbReference>
<dbReference type="GeneID" id="2900007"/>
<dbReference type="KEGG" id="dha:DEHA2C16434g"/>
<name>Q6BTR7_DEBHA</name>
<dbReference type="PANTHER" id="PTHR47550:SF1">
    <property type="entry name" value="DUAL SPECIFICITY PROTEIN PHOSPHATASE PPS1"/>
    <property type="match status" value="1"/>
</dbReference>
<dbReference type="InterPro" id="IPR000340">
    <property type="entry name" value="Dual-sp_phosphatase_cat-dom"/>
</dbReference>
<protein>
    <submittedName>
        <fullName evidence="5">DEHA2C16434p</fullName>
    </submittedName>
</protein>
<reference evidence="5 6" key="1">
    <citation type="journal article" date="2004" name="Nature">
        <title>Genome evolution in yeasts.</title>
        <authorList>
            <consortium name="Genolevures"/>
            <person name="Dujon B."/>
            <person name="Sherman D."/>
            <person name="Fischer G."/>
            <person name="Durrens P."/>
            <person name="Casaregola S."/>
            <person name="Lafontaine I."/>
            <person name="de Montigny J."/>
            <person name="Marck C."/>
            <person name="Neuveglise C."/>
            <person name="Talla E."/>
            <person name="Goffard N."/>
            <person name="Frangeul L."/>
            <person name="Aigle M."/>
            <person name="Anthouard V."/>
            <person name="Babour A."/>
            <person name="Barbe V."/>
            <person name="Barnay S."/>
            <person name="Blanchin S."/>
            <person name="Beckerich J.M."/>
            <person name="Beyne E."/>
            <person name="Bleykasten C."/>
            <person name="Boisrame A."/>
            <person name="Boyer J."/>
            <person name="Cattolico L."/>
            <person name="Confanioleri F."/>
            <person name="de Daruvar A."/>
            <person name="Despons L."/>
            <person name="Fabre E."/>
            <person name="Fairhead C."/>
            <person name="Ferry-Dumazet H."/>
            <person name="Groppi A."/>
            <person name="Hantraye F."/>
            <person name="Hennequin C."/>
            <person name="Jauniaux N."/>
            <person name="Joyet P."/>
            <person name="Kachouri R."/>
            <person name="Kerrest A."/>
            <person name="Koszul R."/>
            <person name="Lemaire M."/>
            <person name="Lesur I."/>
            <person name="Ma L."/>
            <person name="Muller H."/>
            <person name="Nicaud J.M."/>
            <person name="Nikolski M."/>
            <person name="Oztas S."/>
            <person name="Ozier-Kalogeropoulos O."/>
            <person name="Pellenz S."/>
            <person name="Potier S."/>
            <person name="Richard G.F."/>
            <person name="Straub M.L."/>
            <person name="Suleau A."/>
            <person name="Swennene D."/>
            <person name="Tekaia F."/>
            <person name="Wesolowski-Louvel M."/>
            <person name="Westhof E."/>
            <person name="Wirth B."/>
            <person name="Zeniou-Meyer M."/>
            <person name="Zivanovic I."/>
            <person name="Bolotin-Fukuhara M."/>
            <person name="Thierry A."/>
            <person name="Bouchier C."/>
            <person name="Caudron B."/>
            <person name="Scarpelli C."/>
            <person name="Gaillardin C."/>
            <person name="Weissenbach J."/>
            <person name="Wincker P."/>
            <person name="Souciet J.L."/>
        </authorList>
    </citation>
    <scope>NUCLEOTIDE SEQUENCE [LARGE SCALE GENOMIC DNA]</scope>
    <source>
        <strain evidence="6">ATCC 36239 / CBS 767 / BCRC 21394 / JCM 1990 / NBRC 0083 / IGC 2968</strain>
    </source>
</reference>
<dbReference type="PANTHER" id="PTHR47550">
    <property type="entry name" value="DUAL SPECIFICITY PROTEIN PHOSPHATASE PPS1"/>
    <property type="match status" value="1"/>
</dbReference>
<keyword evidence="6" id="KW-1185">Reference proteome</keyword>
<dbReference type="GO" id="GO:0008138">
    <property type="term" value="F:protein tyrosine/serine/threonine phosphatase activity"/>
    <property type="evidence" value="ECO:0007669"/>
    <property type="project" value="InterPro"/>
</dbReference>
<dbReference type="HOGENOM" id="CLU_011664_0_0_1"/>
<dbReference type="GO" id="GO:0033260">
    <property type="term" value="P:nuclear DNA replication"/>
    <property type="evidence" value="ECO:0007669"/>
    <property type="project" value="InterPro"/>
</dbReference>
<dbReference type="OrthoDB" id="273181at2759"/>
<dbReference type="STRING" id="284592.Q6BTR7"/>
<dbReference type="VEuPathDB" id="FungiDB:DEHA2C16434g"/>
<dbReference type="InterPro" id="IPR020422">
    <property type="entry name" value="TYR_PHOSPHATASE_DUAL_dom"/>
</dbReference>
<dbReference type="PROSITE" id="PS00383">
    <property type="entry name" value="TYR_PHOSPHATASE_1"/>
    <property type="match status" value="1"/>
</dbReference>
<keyword evidence="2" id="KW-0904">Protein phosphatase</keyword>
<dbReference type="PROSITE" id="PS50054">
    <property type="entry name" value="TYR_PHOSPHATASE_DUAL"/>
    <property type="match status" value="1"/>
</dbReference>
<dbReference type="Pfam" id="PF00782">
    <property type="entry name" value="DSPc"/>
    <property type="match status" value="1"/>
</dbReference>
<evidence type="ECO:0000259" key="3">
    <source>
        <dbReference type="PROSITE" id="PS50054"/>
    </source>
</evidence>
<evidence type="ECO:0000256" key="1">
    <source>
        <dbReference type="ARBA" id="ARBA00022801"/>
    </source>
</evidence>
<dbReference type="SMART" id="SM00195">
    <property type="entry name" value="DSPc"/>
    <property type="match status" value="1"/>
</dbReference>
<dbReference type="InParanoid" id="Q6BTR7"/>
<dbReference type="eggNOG" id="KOG1716">
    <property type="taxonomic scope" value="Eukaryota"/>
</dbReference>
<keyword evidence="1" id="KW-0378">Hydrolase</keyword>
<dbReference type="InterPro" id="IPR029021">
    <property type="entry name" value="Prot-tyrosine_phosphatase-like"/>
</dbReference>
<dbReference type="OMA" id="KLMAPLS"/>
<evidence type="ECO:0000313" key="6">
    <source>
        <dbReference type="Proteomes" id="UP000000599"/>
    </source>
</evidence>
<dbReference type="CDD" id="cd14516">
    <property type="entry name" value="DSP_fungal_PPS1"/>
    <property type="match status" value="1"/>
</dbReference>
<proteinExistence type="predicted"/>
<dbReference type="InterPro" id="IPR016130">
    <property type="entry name" value="Tyr_Pase_AS"/>
</dbReference>
<evidence type="ECO:0000313" key="5">
    <source>
        <dbReference type="EMBL" id="CAG86484.2"/>
    </source>
</evidence>
<dbReference type="SUPFAM" id="SSF52799">
    <property type="entry name" value="(Phosphotyrosine protein) phosphatases II"/>
    <property type="match status" value="1"/>
</dbReference>
<gene>
    <name evidence="5" type="ordered locus">DEHA2C16434g</name>
</gene>
<dbReference type="AlphaFoldDB" id="Q6BTR7"/>
<evidence type="ECO:0000259" key="4">
    <source>
        <dbReference type="PROSITE" id="PS50056"/>
    </source>
</evidence>
<dbReference type="EMBL" id="CR382135">
    <property type="protein sequence ID" value="CAG86484.2"/>
    <property type="molecule type" value="Genomic_DNA"/>
</dbReference>
<feature type="domain" description="Tyrosine-protein phosphatase" evidence="3">
    <location>
        <begin position="532"/>
        <end position="726"/>
    </location>
</feature>
<sequence length="749" mass="87051">MSIIDHVVNDWNSCNGKSSSTTSLTEESAISKSYDNLPRFTNLSVFHVNSGNYAMASASSSDIDLESCESSKKSTSGTPVIVDNEFYIKSFNSKLSPVSDHPNIFRIQNIDDFLELIQFYYASKLLPSEKCFPYFHGLNSIRQRIFFCGNSNIESHDSLALQNNVVLPDSLREHFHLMFINSKESGRQLNNSCHLSDLLTPKEEMINFNAPQEHAEFIQYKEFNHVNEFSPVLNELNNRNFSSQMKLMAPLSNFLIYNDSMDFSINLNSALTVNELTTDKFIYIVDVPLQDWNSVDPSYFTDLHEDDLFRKEQNMLFKLNSMKSPFPNVFTGTIEDFQTLYSTDHGFKILIHCHKDAEFPKLSELQKFLDNTKHDVPLFLEFPSSGSLHSSSITFNQTLCYLNILKLIHHYVRIHDENVFIFSGDGFTELSMLTLSLGCLWDVDKKCGLIEEVILAMLGSDRDLRLYFFKNDLVFLKKIERIINWIKLLKLNDRDLIIDLDYEEINVYYNLSVQKITPLLYDWFNFEEDNNFPSKILPNLYLGSLKHASSYIVTECLKISKIICVGERPLWFSQLNIIFEHEMNEIDPTNKEVIKPIYSFNHDLTKVYEVSNINLKRYPTIKSIIFIYNLKDDGRDSMLPLLTDCPPEVQSKILINPENLHENTLIHCRIGVSRSATLAIASVMKFGSMSLIDAYMFVRVRRFNIIIQPNLRLFYELFCFEEYLNQGHRTYSWWSLCHDISKLNRHYFN</sequence>
<dbReference type="InterPro" id="IPR047949">
    <property type="entry name" value="PPS1_DSP"/>
</dbReference>
<dbReference type="Gene3D" id="3.90.190.10">
    <property type="entry name" value="Protein tyrosine phosphatase superfamily"/>
    <property type="match status" value="1"/>
</dbReference>